<dbReference type="InterPro" id="IPR052900">
    <property type="entry name" value="Phospholipid_Metab_Enz"/>
</dbReference>
<dbReference type="PANTHER" id="PTHR43606:SF2">
    <property type="entry name" value="ALKALINE PHOSPHATASE FAMILY PROTEIN (AFU_ORTHOLOGUE AFUA_5G03860)"/>
    <property type="match status" value="1"/>
</dbReference>
<dbReference type="AlphaFoldDB" id="A0A0G3GYM9"/>
<dbReference type="InterPro" id="IPR032093">
    <property type="entry name" value="PhoD_N"/>
</dbReference>
<name>A0A0G3GYM9_9CORY</name>
<dbReference type="CDD" id="cd07389">
    <property type="entry name" value="MPP_PhoD"/>
    <property type="match status" value="1"/>
</dbReference>
<dbReference type="EMBL" id="CP011541">
    <property type="protein sequence ID" value="AKK03977.1"/>
    <property type="molecule type" value="Genomic_DNA"/>
</dbReference>
<dbReference type="KEGG" id="cei:CEPID_10740"/>
<keyword evidence="3" id="KW-0378">Hydrolase</keyword>
<dbReference type="SUPFAM" id="SSF56300">
    <property type="entry name" value="Metallo-dependent phosphatases"/>
    <property type="match status" value="1"/>
</dbReference>
<accession>A0A0G3GYM9</accession>
<dbReference type="PROSITE" id="PS51318">
    <property type="entry name" value="TAT"/>
    <property type="match status" value="1"/>
</dbReference>
<sequence>MGDLSLLFVGTEQNLNLMPNNTPRVSRRSFFRIATATAAVAGATGVVANAQQGRGSSQGRVSELTAQTGAGLPFIHGVASGDPLPTSVILWTRVTPDRDALPGSRLGAPTEVRWEVASDQGFDNVVARGSVTTSSASDHTVKVDAGGLQPGTAYYYRFVVASGPHAGAISPVGRTKTAPAREQSLSKLNFALASCANWEAGYFAAYRDIAERGQSGELEFVAFLGDYIYECETGGYAGKHGVVRPTHPEWEILTLEDYRIRYGHYRTDPDLQAAHAALPWIVMWDDHETANNSWREGAENHDPATEGPWLTRRDAAMQAYFEWLPVRATSPSEQGHLYRSLHFGDLIDLHMMDLRTYRDSETSAANFGDPNRTMLGSEQFNWMSAQITQSKAKWTVLGNSVMVTPLKIFTIPDNQEANEALTYVKQQASGSAINSDQWDGYAAERDRLLALLAERDAHTLFITGDIHSEWANRVYHQGKEIGCELVCTSVTSPNIDDLLTDKTGIEHQPNNSTSLIVEGMLTDANPWVKHLDFDAHGYSIARLLRDEVTVDFVRVSNVEDPHATTAVAVTKTWRPGEGFLA</sequence>
<dbReference type="GO" id="GO:0004035">
    <property type="term" value="F:alkaline phosphatase activity"/>
    <property type="evidence" value="ECO:0007669"/>
    <property type="project" value="UniProtKB-EC"/>
</dbReference>
<reference evidence="3 4" key="1">
    <citation type="submission" date="2015-05" db="EMBL/GenBank/DDBJ databases">
        <title>Complete genome sequence of Corynebacterium epidermidicanis DSM 45586, isolated from the skin of a dog suffering from pruritus.</title>
        <authorList>
            <person name="Ruckert C."/>
            <person name="Albersmeier A."/>
            <person name="Winkler A."/>
            <person name="Tauch A."/>
        </authorList>
    </citation>
    <scope>NUCLEOTIDE SEQUENCE [LARGE SCALE GENOMIC DNA]</scope>
    <source>
        <strain evidence="3 4">DSM 45586</strain>
    </source>
</reference>
<dbReference type="InterPro" id="IPR038607">
    <property type="entry name" value="PhoD-like_sf"/>
</dbReference>
<feature type="domain" description="Phospholipase D N-terminal" evidence="2">
    <location>
        <begin position="76"/>
        <end position="177"/>
    </location>
</feature>
<dbReference type="PATRIC" id="fig|1050174.4.peg.2163"/>
<dbReference type="InterPro" id="IPR006311">
    <property type="entry name" value="TAT_signal"/>
</dbReference>
<evidence type="ECO:0000313" key="3">
    <source>
        <dbReference type="EMBL" id="AKK03977.1"/>
    </source>
</evidence>
<evidence type="ECO:0000259" key="2">
    <source>
        <dbReference type="Pfam" id="PF16655"/>
    </source>
</evidence>
<dbReference type="InterPro" id="IPR029052">
    <property type="entry name" value="Metallo-depent_PP-like"/>
</dbReference>
<dbReference type="Proteomes" id="UP000035368">
    <property type="component" value="Chromosome"/>
</dbReference>
<dbReference type="Pfam" id="PF16655">
    <property type="entry name" value="PhoD_N"/>
    <property type="match status" value="1"/>
</dbReference>
<proteinExistence type="predicted"/>
<dbReference type="InterPro" id="IPR018946">
    <property type="entry name" value="PhoD-like_MPP"/>
</dbReference>
<dbReference type="EC" id="3.1.3.1" evidence="3"/>
<organism evidence="3 4">
    <name type="scientific">Corynebacterium epidermidicanis</name>
    <dbReference type="NCBI Taxonomy" id="1050174"/>
    <lineage>
        <taxon>Bacteria</taxon>
        <taxon>Bacillati</taxon>
        <taxon>Actinomycetota</taxon>
        <taxon>Actinomycetes</taxon>
        <taxon>Mycobacteriales</taxon>
        <taxon>Corynebacteriaceae</taxon>
        <taxon>Corynebacterium</taxon>
    </lineage>
</organism>
<keyword evidence="4" id="KW-1185">Reference proteome</keyword>
<dbReference type="PANTHER" id="PTHR43606">
    <property type="entry name" value="PHOSPHATASE, PUTATIVE (AFU_ORTHOLOGUE AFUA_6G08710)-RELATED"/>
    <property type="match status" value="1"/>
</dbReference>
<dbReference type="Gene3D" id="3.60.21.70">
    <property type="entry name" value="PhoD-like phosphatase"/>
    <property type="match status" value="1"/>
</dbReference>
<gene>
    <name evidence="3" type="ORF">CEPID_10740</name>
</gene>
<feature type="domain" description="PhoD-like phosphatase metallophosphatase" evidence="1">
    <location>
        <begin position="190"/>
        <end position="552"/>
    </location>
</feature>
<dbReference type="STRING" id="1050174.CEPID_10740"/>
<dbReference type="Pfam" id="PF09423">
    <property type="entry name" value="PhoD"/>
    <property type="match status" value="1"/>
</dbReference>
<dbReference type="Gene3D" id="2.60.40.380">
    <property type="entry name" value="Purple acid phosphatase-like, N-terminal"/>
    <property type="match status" value="1"/>
</dbReference>
<evidence type="ECO:0000259" key="1">
    <source>
        <dbReference type="Pfam" id="PF09423"/>
    </source>
</evidence>
<evidence type="ECO:0000313" key="4">
    <source>
        <dbReference type="Proteomes" id="UP000035368"/>
    </source>
</evidence>
<protein>
    <submittedName>
        <fullName evidence="3">Phosphodiesterase/alkaline phosphatase D</fullName>
        <ecNumber evidence="3">3.1.3.1</ecNumber>
    </submittedName>
</protein>